<dbReference type="PROSITE" id="PS51462">
    <property type="entry name" value="NUDIX"/>
    <property type="match status" value="1"/>
</dbReference>
<evidence type="ECO:0000256" key="3">
    <source>
        <dbReference type="ARBA" id="ARBA00007275"/>
    </source>
</evidence>
<dbReference type="InterPro" id="IPR015797">
    <property type="entry name" value="NUDIX_hydrolase-like_dom_sf"/>
</dbReference>
<reference evidence="9" key="1">
    <citation type="submission" date="2021-02" db="EMBL/GenBank/DDBJ databases">
        <title>Natronogracilivirga saccharolytica gen. nov. sp. nov. a new anaerobic, haloalkiliphilic carbohydrate-fermenting bacterium from soda lake and proposing of Cyclonatronumiaceae fam. nov. in the phylum Balneolaeota.</title>
        <authorList>
            <person name="Zhilina T.N."/>
            <person name="Sorokin D.Y."/>
            <person name="Zavarzina D.G."/>
            <person name="Toshchakov S.V."/>
            <person name="Kublanov I.V."/>
        </authorList>
    </citation>
    <scope>NUCLEOTIDE SEQUENCE</scope>
    <source>
        <strain evidence="9">Z-1702</strain>
    </source>
</reference>
<dbReference type="RefSeq" id="WP_210510223.1">
    <property type="nucleotide sequence ID" value="NZ_JAFIDN010000002.1"/>
</dbReference>
<sequence>MNAKESDNSLFEKTIKSDKIFSGTLLHVYKDQVLLPDGKQSGREWIDHPGAAAILPVFQNGDVQLVRQYRYPLKQDFLEVPAGKIDSGEDPFVTARRELHEESGVSAGQWVSLGAFHPCIGYTNEVIYLYLAWDLELSANHVDADEFLAPVRVPFYQAVNAVHAGDITDGKSIALLLKAEKWWQQNAPFKISAS</sequence>
<evidence type="ECO:0000256" key="4">
    <source>
        <dbReference type="ARBA" id="ARBA00016377"/>
    </source>
</evidence>
<evidence type="ECO:0000259" key="8">
    <source>
        <dbReference type="PROSITE" id="PS51462"/>
    </source>
</evidence>
<evidence type="ECO:0000313" key="10">
    <source>
        <dbReference type="Proteomes" id="UP000673975"/>
    </source>
</evidence>
<dbReference type="PANTHER" id="PTHR11839">
    <property type="entry name" value="UDP/ADP-SUGAR PYROPHOSPHATASE"/>
    <property type="match status" value="1"/>
</dbReference>
<dbReference type="PANTHER" id="PTHR11839:SF18">
    <property type="entry name" value="NUDIX HYDROLASE DOMAIN-CONTAINING PROTEIN"/>
    <property type="match status" value="1"/>
</dbReference>
<comment type="caution">
    <text evidence="9">The sequence shown here is derived from an EMBL/GenBank/DDBJ whole genome shotgun (WGS) entry which is preliminary data.</text>
</comment>
<accession>A0A8J7USJ4</accession>
<keyword evidence="10" id="KW-1185">Reference proteome</keyword>
<evidence type="ECO:0000256" key="7">
    <source>
        <dbReference type="ARBA" id="ARBA00032272"/>
    </source>
</evidence>
<dbReference type="Pfam" id="PF00293">
    <property type="entry name" value="NUDIX"/>
    <property type="match status" value="1"/>
</dbReference>
<dbReference type="Proteomes" id="UP000673975">
    <property type="component" value="Unassembled WGS sequence"/>
</dbReference>
<organism evidence="9 10">
    <name type="scientific">Natronogracilivirga saccharolytica</name>
    <dbReference type="NCBI Taxonomy" id="2812953"/>
    <lineage>
        <taxon>Bacteria</taxon>
        <taxon>Pseudomonadati</taxon>
        <taxon>Balneolota</taxon>
        <taxon>Balneolia</taxon>
        <taxon>Balneolales</taxon>
        <taxon>Cyclonatronaceae</taxon>
        <taxon>Natronogracilivirga</taxon>
    </lineage>
</organism>
<comment type="similarity">
    <text evidence="3">Belongs to the Nudix hydrolase family. NudK subfamily.</text>
</comment>
<protein>
    <recommendedName>
        <fullName evidence="4">GDP-mannose pyrophosphatase</fullName>
    </recommendedName>
    <alternativeName>
        <fullName evidence="6">GDP-mannose hydrolase</fullName>
    </alternativeName>
    <alternativeName>
        <fullName evidence="7">GDPMK</fullName>
    </alternativeName>
</protein>
<name>A0A8J7USJ4_9BACT</name>
<dbReference type="GO" id="GO:0005829">
    <property type="term" value="C:cytosol"/>
    <property type="evidence" value="ECO:0007669"/>
    <property type="project" value="TreeGrafter"/>
</dbReference>
<dbReference type="GO" id="GO:0019693">
    <property type="term" value="P:ribose phosphate metabolic process"/>
    <property type="evidence" value="ECO:0007669"/>
    <property type="project" value="TreeGrafter"/>
</dbReference>
<gene>
    <name evidence="9" type="ORF">NATSA_02805</name>
</gene>
<dbReference type="EMBL" id="JAFIDN010000002">
    <property type="protein sequence ID" value="MBP3191586.1"/>
    <property type="molecule type" value="Genomic_DNA"/>
</dbReference>
<dbReference type="PROSITE" id="PS00893">
    <property type="entry name" value="NUDIX_BOX"/>
    <property type="match status" value="1"/>
</dbReference>
<dbReference type="InterPro" id="IPR000086">
    <property type="entry name" value="NUDIX_hydrolase_dom"/>
</dbReference>
<dbReference type="Gene3D" id="3.90.79.10">
    <property type="entry name" value="Nucleoside Triphosphate Pyrophosphohydrolase"/>
    <property type="match status" value="1"/>
</dbReference>
<dbReference type="SUPFAM" id="SSF55811">
    <property type="entry name" value="Nudix"/>
    <property type="match status" value="1"/>
</dbReference>
<keyword evidence="5 9" id="KW-0378">Hydrolase</keyword>
<dbReference type="GO" id="GO:0006753">
    <property type="term" value="P:nucleoside phosphate metabolic process"/>
    <property type="evidence" value="ECO:0007669"/>
    <property type="project" value="TreeGrafter"/>
</dbReference>
<evidence type="ECO:0000256" key="6">
    <source>
        <dbReference type="ARBA" id="ARBA00032162"/>
    </source>
</evidence>
<dbReference type="AlphaFoldDB" id="A0A8J7USJ4"/>
<feature type="domain" description="Nudix hydrolase" evidence="8">
    <location>
        <begin position="46"/>
        <end position="175"/>
    </location>
</feature>
<dbReference type="InterPro" id="IPR020084">
    <property type="entry name" value="NUDIX_hydrolase_CS"/>
</dbReference>
<comment type="catalytic activity">
    <reaction evidence="1">
        <text>GDP-alpha-D-mannose + H2O = alpha-D-mannose 1-phosphate + GMP + 2 H(+)</text>
        <dbReference type="Rhea" id="RHEA:27978"/>
        <dbReference type="ChEBI" id="CHEBI:15377"/>
        <dbReference type="ChEBI" id="CHEBI:15378"/>
        <dbReference type="ChEBI" id="CHEBI:57527"/>
        <dbReference type="ChEBI" id="CHEBI:58115"/>
        <dbReference type="ChEBI" id="CHEBI:58409"/>
    </reaction>
</comment>
<evidence type="ECO:0000313" key="9">
    <source>
        <dbReference type="EMBL" id="MBP3191586.1"/>
    </source>
</evidence>
<comment type="cofactor">
    <cofactor evidence="2">
        <name>Mg(2+)</name>
        <dbReference type="ChEBI" id="CHEBI:18420"/>
    </cofactor>
</comment>
<evidence type="ECO:0000256" key="2">
    <source>
        <dbReference type="ARBA" id="ARBA00001946"/>
    </source>
</evidence>
<proteinExistence type="inferred from homology"/>
<dbReference type="GO" id="GO:0016787">
    <property type="term" value="F:hydrolase activity"/>
    <property type="evidence" value="ECO:0007669"/>
    <property type="project" value="UniProtKB-KW"/>
</dbReference>
<evidence type="ECO:0000256" key="1">
    <source>
        <dbReference type="ARBA" id="ARBA00000847"/>
    </source>
</evidence>
<evidence type="ECO:0000256" key="5">
    <source>
        <dbReference type="ARBA" id="ARBA00022801"/>
    </source>
</evidence>